<dbReference type="AlphaFoldDB" id="F0XFS6"/>
<reference evidence="2 3" key="1">
    <citation type="journal article" date="2011" name="Proc. Natl. Acad. Sci. U.S.A.">
        <title>Genome and transcriptome analyses of the mountain pine beetle-fungal symbiont Grosmannia clavigera, a lodgepole pine pathogen.</title>
        <authorList>
            <person name="DiGuistini S."/>
            <person name="Wang Y."/>
            <person name="Liao N.Y."/>
            <person name="Taylor G."/>
            <person name="Tanguay P."/>
            <person name="Feau N."/>
            <person name="Henrissat B."/>
            <person name="Chan S.K."/>
            <person name="Hesse-Orce U."/>
            <person name="Alamouti S.M."/>
            <person name="Tsui C.K.M."/>
            <person name="Docking R.T."/>
            <person name="Levasseur A."/>
            <person name="Haridas S."/>
            <person name="Robertson G."/>
            <person name="Birol I."/>
            <person name="Holt R.A."/>
            <person name="Marra M.A."/>
            <person name="Hamelin R.C."/>
            <person name="Hirst M."/>
            <person name="Jones S.J.M."/>
            <person name="Bohlmann J."/>
            <person name="Breuil C."/>
        </authorList>
    </citation>
    <scope>NUCLEOTIDE SEQUENCE [LARGE SCALE GENOMIC DNA]</scope>
    <source>
        <strain evidence="3">kw1407 / UAMH 11150</strain>
    </source>
</reference>
<sequence length="318" mass="34917">MFAAVMLPSTFGGSASPMTPSVMPPYRPARPSPLSSSPIRAASPTKTAFAQNMDSSPVLSSPPMHASSPIRAASSAPAVRLFSPADTQSSPVQSSSSASLALASPWLSAATPQPLGKTADNAKTFLRFASRPAKAPPRQSREDTRQTRRSLFLRNVRQRAGDQSWDRRNCEQEIQKLEWWSLEREIRQAKEADSLSMLTEHDFDDAAEWTQHPSRLTSSYVDDDDGYDHMDDDDDADEQMAETLAREEEAELEAMIASMDETTQLAWAADSQQYPQRPARSPSPHGTNFSDDGEYDVLFAELLSGQTQAPASEDMDMA</sequence>
<dbReference type="eggNOG" id="ENOG502SCE7">
    <property type="taxonomic scope" value="Eukaryota"/>
</dbReference>
<gene>
    <name evidence="2" type="ORF">CMQ_930</name>
</gene>
<proteinExistence type="predicted"/>
<dbReference type="Proteomes" id="UP000007796">
    <property type="component" value="Unassembled WGS sequence"/>
</dbReference>
<organism evidence="3">
    <name type="scientific">Grosmannia clavigera (strain kw1407 / UAMH 11150)</name>
    <name type="common">Blue stain fungus</name>
    <name type="synonym">Graphiocladiella clavigera</name>
    <dbReference type="NCBI Taxonomy" id="655863"/>
    <lineage>
        <taxon>Eukaryota</taxon>
        <taxon>Fungi</taxon>
        <taxon>Dikarya</taxon>
        <taxon>Ascomycota</taxon>
        <taxon>Pezizomycotina</taxon>
        <taxon>Sordariomycetes</taxon>
        <taxon>Sordariomycetidae</taxon>
        <taxon>Ophiostomatales</taxon>
        <taxon>Ophiostomataceae</taxon>
        <taxon>Leptographium</taxon>
    </lineage>
</organism>
<feature type="region of interest" description="Disordered" evidence="1">
    <location>
        <begin position="263"/>
        <end position="294"/>
    </location>
</feature>
<dbReference type="HOGENOM" id="CLU_874508_0_0_1"/>
<dbReference type="STRING" id="655863.F0XFS6"/>
<feature type="region of interest" description="Disordered" evidence="1">
    <location>
        <begin position="209"/>
        <end position="241"/>
    </location>
</feature>
<dbReference type="InParanoid" id="F0XFS6"/>
<dbReference type="EMBL" id="GL629765">
    <property type="protein sequence ID" value="EFX04002.1"/>
    <property type="molecule type" value="Genomic_DNA"/>
</dbReference>
<evidence type="ECO:0000256" key="1">
    <source>
        <dbReference type="SAM" id="MobiDB-lite"/>
    </source>
</evidence>
<feature type="region of interest" description="Disordered" evidence="1">
    <location>
        <begin position="1"/>
        <end position="77"/>
    </location>
</feature>
<name>F0XFS6_GROCL</name>
<feature type="compositionally biased region" description="Low complexity" evidence="1">
    <location>
        <begin position="66"/>
        <end position="77"/>
    </location>
</feature>
<dbReference type="GeneID" id="25982064"/>
<feature type="compositionally biased region" description="Polar residues" evidence="1">
    <location>
        <begin position="263"/>
        <end position="275"/>
    </location>
</feature>
<keyword evidence="3" id="KW-1185">Reference proteome</keyword>
<feature type="compositionally biased region" description="Low complexity" evidence="1">
    <location>
        <begin position="32"/>
        <end position="44"/>
    </location>
</feature>
<accession>F0XFS6</accession>
<evidence type="ECO:0000313" key="2">
    <source>
        <dbReference type="EMBL" id="EFX04002.1"/>
    </source>
</evidence>
<feature type="region of interest" description="Disordered" evidence="1">
    <location>
        <begin position="111"/>
        <end position="155"/>
    </location>
</feature>
<protein>
    <submittedName>
        <fullName evidence="2">Uncharacterized protein</fullName>
    </submittedName>
</protein>
<feature type="compositionally biased region" description="Polar residues" evidence="1">
    <location>
        <begin position="211"/>
        <end position="220"/>
    </location>
</feature>
<feature type="compositionally biased region" description="Polar residues" evidence="1">
    <location>
        <begin position="45"/>
        <end position="59"/>
    </location>
</feature>
<dbReference type="RefSeq" id="XP_014173484.1">
    <property type="nucleotide sequence ID" value="XM_014318009.1"/>
</dbReference>
<feature type="compositionally biased region" description="Pro residues" evidence="1">
    <location>
        <begin position="22"/>
        <end position="31"/>
    </location>
</feature>
<evidence type="ECO:0000313" key="3">
    <source>
        <dbReference type="Proteomes" id="UP000007796"/>
    </source>
</evidence>
<feature type="compositionally biased region" description="Acidic residues" evidence="1">
    <location>
        <begin position="221"/>
        <end position="240"/>
    </location>
</feature>
<dbReference type="OrthoDB" id="5279705at2759"/>